<sequence length="353" mass="38483">MRNERDRFPTLASLKPPRVARAIAILMVAGLLGVAAFVTTVPWVQTAAASGTVVALDPLDRQQNITALVAGRIDRWYVTDGSTVKAGDPIVRIVDIDPRYLDRLAAERAQVVLEADAARQAARVAQLDVERTGTLYREGLASRREHEFAQIKVTDYRAKVAAAQGQLNRIDTNLQRQSNQLVTAPRAGRIMRVKGDDNNTILSQGAVVATFVPDQAKRVVELYVDGRDVSLVHAGRPVRLQFEGWPAIQFSGWPSIARGLFDGRVVAVDIAASSNGLYRILVEPAPGKPAWPTEPSVRLGASVRGWVLMDTVKVWFELWRLLNNFPLQYTPPPGDATTTTTTGTLAGPPPSAK</sequence>
<dbReference type="InterPro" id="IPR050739">
    <property type="entry name" value="MFP"/>
</dbReference>
<keyword evidence="2" id="KW-1133">Transmembrane helix</keyword>
<organism evidence="3 4">
    <name type="scientific">Sandarakinorhabdus glacialis</name>
    <dbReference type="NCBI Taxonomy" id="1614636"/>
    <lineage>
        <taxon>Bacteria</taxon>
        <taxon>Pseudomonadati</taxon>
        <taxon>Pseudomonadota</taxon>
        <taxon>Alphaproteobacteria</taxon>
        <taxon>Sphingomonadales</taxon>
        <taxon>Sphingosinicellaceae</taxon>
        <taxon>Sandarakinorhabdus</taxon>
    </lineage>
</organism>
<dbReference type="Gene3D" id="2.40.50.100">
    <property type="match status" value="1"/>
</dbReference>
<gene>
    <name evidence="3" type="ORF">GCM10011529_05870</name>
</gene>
<comment type="caution">
    <text evidence="3">The sequence shown here is derived from an EMBL/GenBank/DDBJ whole genome shotgun (WGS) entry which is preliminary data.</text>
</comment>
<dbReference type="Gene3D" id="1.10.287.470">
    <property type="entry name" value="Helix hairpin bin"/>
    <property type="match status" value="1"/>
</dbReference>
<keyword evidence="2" id="KW-0812">Transmembrane</keyword>
<dbReference type="Proteomes" id="UP000635071">
    <property type="component" value="Unassembled WGS sequence"/>
</dbReference>
<keyword evidence="4" id="KW-1185">Reference proteome</keyword>
<evidence type="ECO:0000313" key="4">
    <source>
        <dbReference type="Proteomes" id="UP000635071"/>
    </source>
</evidence>
<evidence type="ECO:0000256" key="1">
    <source>
        <dbReference type="SAM" id="MobiDB-lite"/>
    </source>
</evidence>
<dbReference type="SUPFAM" id="SSF111369">
    <property type="entry name" value="HlyD-like secretion proteins"/>
    <property type="match status" value="1"/>
</dbReference>
<dbReference type="AlphaFoldDB" id="A0A916ZLT0"/>
<dbReference type="EMBL" id="BMJM01000001">
    <property type="protein sequence ID" value="GGE02275.1"/>
    <property type="molecule type" value="Genomic_DNA"/>
</dbReference>
<protein>
    <submittedName>
        <fullName evidence="3">RND transporter</fullName>
    </submittedName>
</protein>
<dbReference type="PANTHER" id="PTHR30386:SF27">
    <property type="entry name" value="MEMBRANE FUSION PROTEIN (MFP) FAMILY PROTEIN"/>
    <property type="match status" value="1"/>
</dbReference>
<evidence type="ECO:0000256" key="2">
    <source>
        <dbReference type="SAM" id="Phobius"/>
    </source>
</evidence>
<feature type="transmembrane region" description="Helical" evidence="2">
    <location>
        <begin position="21"/>
        <end position="44"/>
    </location>
</feature>
<dbReference type="PANTHER" id="PTHR30386">
    <property type="entry name" value="MEMBRANE FUSION SUBUNIT OF EMRAB-TOLC MULTIDRUG EFFLUX PUMP"/>
    <property type="match status" value="1"/>
</dbReference>
<evidence type="ECO:0000313" key="3">
    <source>
        <dbReference type="EMBL" id="GGE02275.1"/>
    </source>
</evidence>
<name>A0A916ZLT0_9SPHN</name>
<keyword evidence="2" id="KW-0472">Membrane</keyword>
<reference evidence="3" key="2">
    <citation type="submission" date="2020-09" db="EMBL/GenBank/DDBJ databases">
        <authorList>
            <person name="Sun Q."/>
            <person name="Zhou Y."/>
        </authorList>
    </citation>
    <scope>NUCLEOTIDE SEQUENCE</scope>
    <source>
        <strain evidence="3">CGMCC 1.15519</strain>
    </source>
</reference>
<feature type="compositionally biased region" description="Low complexity" evidence="1">
    <location>
        <begin position="335"/>
        <end position="346"/>
    </location>
</feature>
<accession>A0A916ZLT0</accession>
<proteinExistence type="predicted"/>
<feature type="region of interest" description="Disordered" evidence="1">
    <location>
        <begin position="330"/>
        <end position="353"/>
    </location>
</feature>
<reference evidence="3" key="1">
    <citation type="journal article" date="2014" name="Int. J. Syst. Evol. Microbiol.">
        <title>Complete genome sequence of Corynebacterium casei LMG S-19264T (=DSM 44701T), isolated from a smear-ripened cheese.</title>
        <authorList>
            <consortium name="US DOE Joint Genome Institute (JGI-PGF)"/>
            <person name="Walter F."/>
            <person name="Albersmeier A."/>
            <person name="Kalinowski J."/>
            <person name="Ruckert C."/>
        </authorList>
    </citation>
    <scope>NUCLEOTIDE SEQUENCE</scope>
    <source>
        <strain evidence="3">CGMCC 1.15519</strain>
    </source>
</reference>
<dbReference type="RefSeq" id="WP_188761397.1">
    <property type="nucleotide sequence ID" value="NZ_BMJM01000001.1"/>
</dbReference>